<evidence type="ECO:0000256" key="1">
    <source>
        <dbReference type="SAM" id="Phobius"/>
    </source>
</evidence>
<dbReference type="Pfam" id="PF11239">
    <property type="entry name" value="DUF3040"/>
    <property type="match status" value="1"/>
</dbReference>
<proteinExistence type="predicted"/>
<comment type="caution">
    <text evidence="2">The sequence shown here is derived from an EMBL/GenBank/DDBJ whole genome shotgun (WGS) entry which is preliminary data.</text>
</comment>
<keyword evidence="1" id="KW-0812">Transmembrane</keyword>
<dbReference type="EMBL" id="BAABET010000004">
    <property type="protein sequence ID" value="GAA4311609.1"/>
    <property type="molecule type" value="Genomic_DNA"/>
</dbReference>
<name>A0ABP8FV52_9ACTN</name>
<dbReference type="RefSeq" id="WP_345662130.1">
    <property type="nucleotide sequence ID" value="NZ_BAABET010000004.1"/>
</dbReference>
<dbReference type="InterPro" id="IPR021401">
    <property type="entry name" value="DUF3040"/>
</dbReference>
<feature type="transmembrane region" description="Helical" evidence="1">
    <location>
        <begin position="44"/>
        <end position="77"/>
    </location>
</feature>
<evidence type="ECO:0000313" key="3">
    <source>
        <dbReference type="Proteomes" id="UP001501115"/>
    </source>
</evidence>
<keyword evidence="1" id="KW-0472">Membrane</keyword>
<reference evidence="3" key="1">
    <citation type="journal article" date="2019" name="Int. J. Syst. Evol. Microbiol.">
        <title>The Global Catalogue of Microorganisms (GCM) 10K type strain sequencing project: providing services to taxonomists for standard genome sequencing and annotation.</title>
        <authorList>
            <consortium name="The Broad Institute Genomics Platform"/>
            <consortium name="The Broad Institute Genome Sequencing Center for Infectious Disease"/>
            <person name="Wu L."/>
            <person name="Ma J."/>
        </authorList>
    </citation>
    <scope>NUCLEOTIDE SEQUENCE [LARGE SCALE GENOMIC DNA]</scope>
    <source>
        <strain evidence="3">JCM 31290</strain>
    </source>
</reference>
<protein>
    <submittedName>
        <fullName evidence="2">DUF3040 domain-containing protein</fullName>
    </submittedName>
</protein>
<dbReference type="Proteomes" id="UP001501115">
    <property type="component" value="Unassembled WGS sequence"/>
</dbReference>
<gene>
    <name evidence="2" type="ORF">GCM10023086_31830</name>
</gene>
<organism evidence="2 3">
    <name type="scientific">Streptomyces venetus</name>
    <dbReference type="NCBI Taxonomy" id="1701086"/>
    <lineage>
        <taxon>Bacteria</taxon>
        <taxon>Bacillati</taxon>
        <taxon>Actinomycetota</taxon>
        <taxon>Actinomycetes</taxon>
        <taxon>Kitasatosporales</taxon>
        <taxon>Streptomycetaceae</taxon>
        <taxon>Streptomyces</taxon>
    </lineage>
</organism>
<sequence length="95" mass="10240">MTRSEHERLVDLAARLEREDPGFARAMRAGRPARPREYRRTGAWWGLALGMAVLGTGIALAHGLLIAAGLVLVGMAAQLVDPDPARRGCQGPGRR</sequence>
<keyword evidence="3" id="KW-1185">Reference proteome</keyword>
<keyword evidence="1" id="KW-1133">Transmembrane helix</keyword>
<accession>A0ABP8FV52</accession>
<evidence type="ECO:0000313" key="2">
    <source>
        <dbReference type="EMBL" id="GAA4311609.1"/>
    </source>
</evidence>